<dbReference type="GO" id="GO:0016758">
    <property type="term" value="F:hexosyltransferase activity"/>
    <property type="evidence" value="ECO:0007669"/>
    <property type="project" value="TreeGrafter"/>
</dbReference>
<protein>
    <submittedName>
        <fullName evidence="3">Glycosyl transferase, WecB/TagA/CpsF family</fullName>
    </submittedName>
</protein>
<sequence length="318" mass="37449">MSSRAKRGDLIFNNRLLRFRLSGSSQWLNHILDSKYISVYKRILNTLFQWNTDQACEHILGLYDKKGFCIVDYLYFANVAGKKLFSRHQSNTPVEDFSEALLSDYKNINIHGIYALYQQAILDADVVLPDGIALQLFTYFAKKKRLKNLNGTDFCPYFLSYIKEYHPGRAMNIILYGTYPHLLKKTQDLLLKQGYTVVYAQDGYTNLDWNALELSLKGRWEAINLLLVARTTPEYPIQEIWALTNRENIHKYKLLVMNQWGTFDFWVGEQKRAPKLIRTIKLEWLRRLVSDPKRNMKKVLSTLALFRYIFSYLILKKE</sequence>
<evidence type="ECO:0000256" key="1">
    <source>
        <dbReference type="ARBA" id="ARBA00022676"/>
    </source>
</evidence>
<organism evidence="3">
    <name type="scientific">uncultured bacterium</name>
    <name type="common">gcode 4</name>
    <dbReference type="NCBI Taxonomy" id="1234023"/>
    <lineage>
        <taxon>Bacteria</taxon>
        <taxon>environmental samples</taxon>
    </lineage>
</organism>
<accession>K1XWQ5</accession>
<keyword evidence="2 3" id="KW-0808">Transferase</keyword>
<name>K1XWQ5_9BACT</name>
<comment type="caution">
    <text evidence="3">The sequence shown here is derived from an EMBL/GenBank/DDBJ whole genome shotgun (WGS) entry which is preliminary data.</text>
</comment>
<dbReference type="AlphaFoldDB" id="K1XWQ5"/>
<gene>
    <name evidence="3" type="primary">wecG</name>
    <name evidence="3" type="ORF">ACD_80C00146G0013</name>
</gene>
<dbReference type="PANTHER" id="PTHR34136">
    <property type="match status" value="1"/>
</dbReference>
<keyword evidence="1" id="KW-0328">Glycosyltransferase</keyword>
<evidence type="ECO:0000313" key="3">
    <source>
        <dbReference type="EMBL" id="EKD24858.1"/>
    </source>
</evidence>
<dbReference type="EMBL" id="AMFJ01036153">
    <property type="protein sequence ID" value="EKD24858.1"/>
    <property type="molecule type" value="Genomic_DNA"/>
</dbReference>
<reference evidence="3" key="1">
    <citation type="journal article" date="2012" name="Science">
        <title>Fermentation, hydrogen, and sulfur metabolism in multiple uncultivated bacterial phyla.</title>
        <authorList>
            <person name="Wrighton K.C."/>
            <person name="Thomas B.C."/>
            <person name="Sharon I."/>
            <person name="Miller C.S."/>
            <person name="Castelle C.J."/>
            <person name="VerBerkmoes N.C."/>
            <person name="Wilkins M.J."/>
            <person name="Hettich R.L."/>
            <person name="Lipton M.S."/>
            <person name="Williams K.H."/>
            <person name="Long P.E."/>
            <person name="Banfield J.F."/>
        </authorList>
    </citation>
    <scope>NUCLEOTIDE SEQUENCE [LARGE SCALE GENOMIC DNA]</scope>
</reference>
<dbReference type="InterPro" id="IPR004629">
    <property type="entry name" value="WecG_TagA_CpsF"/>
</dbReference>
<dbReference type="Pfam" id="PF03808">
    <property type="entry name" value="Glyco_tran_WecG"/>
    <property type="match status" value="1"/>
</dbReference>
<proteinExistence type="predicted"/>
<dbReference type="PANTHER" id="PTHR34136:SF1">
    <property type="entry name" value="UDP-N-ACETYL-D-MANNOSAMINURONIC ACID TRANSFERASE"/>
    <property type="match status" value="1"/>
</dbReference>
<dbReference type="CDD" id="cd06533">
    <property type="entry name" value="Glyco_transf_WecG_TagA"/>
    <property type="match status" value="1"/>
</dbReference>
<evidence type="ECO:0000256" key="2">
    <source>
        <dbReference type="ARBA" id="ARBA00022679"/>
    </source>
</evidence>